<keyword evidence="3" id="KW-1185">Reference proteome</keyword>
<dbReference type="Pfam" id="PF00293">
    <property type="entry name" value="NUDIX"/>
    <property type="match status" value="1"/>
</dbReference>
<dbReference type="PANTHER" id="PTHR43736">
    <property type="entry name" value="ADP-RIBOSE PYROPHOSPHATASE"/>
    <property type="match status" value="1"/>
</dbReference>
<dbReference type="Gene3D" id="1.10.10.10">
    <property type="entry name" value="Winged helix-like DNA-binding domain superfamily/Winged helix DNA-binding domain"/>
    <property type="match status" value="1"/>
</dbReference>
<dbReference type="InterPro" id="IPR036388">
    <property type="entry name" value="WH-like_DNA-bd_sf"/>
</dbReference>
<dbReference type="SUPFAM" id="SSF46785">
    <property type="entry name" value="Winged helix' DNA-binding domain"/>
    <property type="match status" value="1"/>
</dbReference>
<dbReference type="Proteomes" id="UP000076609">
    <property type="component" value="Unassembled WGS sequence"/>
</dbReference>
<dbReference type="PROSITE" id="PS51462">
    <property type="entry name" value="NUDIX"/>
    <property type="match status" value="1"/>
</dbReference>
<dbReference type="PANTHER" id="PTHR43736:SF4">
    <property type="entry name" value="SLR1690 PROTEIN"/>
    <property type="match status" value="1"/>
</dbReference>
<protein>
    <recommendedName>
        <fullName evidence="1">Nudix hydrolase domain-containing protein</fullName>
    </recommendedName>
</protein>
<organism evidence="2 3">
    <name type="scientific">Sphingomonas hankookensis</name>
    <dbReference type="NCBI Taxonomy" id="563996"/>
    <lineage>
        <taxon>Bacteria</taxon>
        <taxon>Pseudomonadati</taxon>
        <taxon>Pseudomonadota</taxon>
        <taxon>Alphaproteobacteria</taxon>
        <taxon>Sphingomonadales</taxon>
        <taxon>Sphingomonadaceae</taxon>
        <taxon>Sphingomonas</taxon>
    </lineage>
</organism>
<name>A0ABR5YEM6_9SPHN</name>
<gene>
    <name evidence="2" type="ORF">AVT10_12480</name>
</gene>
<dbReference type="CDD" id="cd18873">
    <property type="entry name" value="NUDIX_NadM_like"/>
    <property type="match status" value="1"/>
</dbReference>
<evidence type="ECO:0000313" key="3">
    <source>
        <dbReference type="Proteomes" id="UP000076609"/>
    </source>
</evidence>
<sequence length="227" mass="25168">MEDAGFLDRYDPADYDRPSVAVDCVALGMIDGTLGVLLARRDRPPFAGDWALPGGFVGIDESLEAAAGRVLHDKAGLSGGSPEQVHCFGAVDRDPRMRIISIAYRVLLDPARMAAVRLRDDQCWAPLDPAGRRDVRLAFDHDRIVALTLDRLRATIDDAAFALLPERFTLRELQAVHEAVLGRPLNKPAFRRRMLERGVLHPTGTFETGRAFRPAELYIHIPKGPPW</sequence>
<comment type="caution">
    <text evidence="2">The sequence shown here is derived from an EMBL/GenBank/DDBJ whole genome shotgun (WGS) entry which is preliminary data.</text>
</comment>
<dbReference type="Pfam" id="PF21906">
    <property type="entry name" value="WHD_NrtR"/>
    <property type="match status" value="1"/>
</dbReference>
<dbReference type="InterPro" id="IPR036390">
    <property type="entry name" value="WH_DNA-bd_sf"/>
</dbReference>
<proteinExistence type="predicted"/>
<dbReference type="InterPro" id="IPR054105">
    <property type="entry name" value="WHD_NrtR"/>
</dbReference>
<dbReference type="SUPFAM" id="SSF55811">
    <property type="entry name" value="Nudix"/>
    <property type="match status" value="1"/>
</dbReference>
<dbReference type="EMBL" id="LQQO01000008">
    <property type="protein sequence ID" value="KZE16306.1"/>
    <property type="molecule type" value="Genomic_DNA"/>
</dbReference>
<dbReference type="InterPro" id="IPR000086">
    <property type="entry name" value="NUDIX_hydrolase_dom"/>
</dbReference>
<dbReference type="InterPro" id="IPR015797">
    <property type="entry name" value="NUDIX_hydrolase-like_dom_sf"/>
</dbReference>
<feature type="domain" description="Nudix hydrolase" evidence="1">
    <location>
        <begin position="15"/>
        <end position="153"/>
    </location>
</feature>
<evidence type="ECO:0000259" key="1">
    <source>
        <dbReference type="PROSITE" id="PS51462"/>
    </source>
</evidence>
<reference evidence="3" key="1">
    <citation type="submission" date="2016-01" db="EMBL/GenBank/DDBJ databases">
        <title>Draft genome of Chromobacterium sp. F49.</title>
        <authorList>
            <person name="Hong K.W."/>
        </authorList>
    </citation>
    <scope>NUCLEOTIDE SEQUENCE [LARGE SCALE GENOMIC DNA]</scope>
    <source>
        <strain evidence="3">CN3</strain>
    </source>
</reference>
<dbReference type="RefSeq" id="WP_066689472.1">
    <property type="nucleotide sequence ID" value="NZ_CP117025.1"/>
</dbReference>
<accession>A0ABR5YEM6</accession>
<evidence type="ECO:0000313" key="2">
    <source>
        <dbReference type="EMBL" id="KZE16306.1"/>
    </source>
</evidence>
<dbReference type="Gene3D" id="3.90.79.10">
    <property type="entry name" value="Nucleoside Triphosphate Pyrophosphohydrolase"/>
    <property type="match status" value="1"/>
</dbReference>